<dbReference type="GeneID" id="28829726"/>
<organism evidence="1 2">
    <name type="scientific">Mollisia scopiformis</name>
    <name type="common">Conifer needle endophyte fungus</name>
    <name type="synonym">Phialocephala scopiformis</name>
    <dbReference type="NCBI Taxonomy" id="149040"/>
    <lineage>
        <taxon>Eukaryota</taxon>
        <taxon>Fungi</taxon>
        <taxon>Dikarya</taxon>
        <taxon>Ascomycota</taxon>
        <taxon>Pezizomycotina</taxon>
        <taxon>Leotiomycetes</taxon>
        <taxon>Helotiales</taxon>
        <taxon>Mollisiaceae</taxon>
        <taxon>Mollisia</taxon>
    </lineage>
</organism>
<dbReference type="Proteomes" id="UP000070700">
    <property type="component" value="Unassembled WGS sequence"/>
</dbReference>
<dbReference type="RefSeq" id="XP_018069566.1">
    <property type="nucleotide sequence ID" value="XM_018220000.1"/>
</dbReference>
<accession>A0A194X4V7</accession>
<proteinExistence type="predicted"/>
<dbReference type="OrthoDB" id="9992527at2759"/>
<protein>
    <recommendedName>
        <fullName evidence="3">Alcohol dehydrogenase</fullName>
    </recommendedName>
</protein>
<evidence type="ECO:0000313" key="1">
    <source>
        <dbReference type="EMBL" id="KUJ15211.1"/>
    </source>
</evidence>
<evidence type="ECO:0008006" key="3">
    <source>
        <dbReference type="Google" id="ProtNLM"/>
    </source>
</evidence>
<keyword evidence="2" id="KW-1185">Reference proteome</keyword>
<evidence type="ECO:0000313" key="2">
    <source>
        <dbReference type="Proteomes" id="UP000070700"/>
    </source>
</evidence>
<reference evidence="1 2" key="1">
    <citation type="submission" date="2015-10" db="EMBL/GenBank/DDBJ databases">
        <title>Full genome of DAOMC 229536 Phialocephala scopiformis, a fungal endophyte of spruce producing the potent anti-insectan compound rugulosin.</title>
        <authorList>
            <consortium name="DOE Joint Genome Institute"/>
            <person name="Walker A.K."/>
            <person name="Frasz S.L."/>
            <person name="Seifert K.A."/>
            <person name="Miller J.D."/>
            <person name="Mondo S.J."/>
            <person name="Labutti K."/>
            <person name="Lipzen A."/>
            <person name="Dockter R."/>
            <person name="Kennedy M."/>
            <person name="Grigoriev I.V."/>
            <person name="Spatafora J.W."/>
        </authorList>
    </citation>
    <scope>NUCLEOTIDE SEQUENCE [LARGE SCALE GENOMIC DNA]</scope>
    <source>
        <strain evidence="1 2">CBS 120377</strain>
    </source>
</reference>
<name>A0A194X4V7_MOLSC</name>
<sequence>MVATHGPSFIAALHIGDLNAELKKRGKQLGRGSGVSGWKNNFDEATGKLYWENLGKWVQEGKILIPKFRIIEGLNADLVYEALDSYKGQKSVLRAVVHP</sequence>
<dbReference type="InParanoid" id="A0A194X4V7"/>
<gene>
    <name evidence="1" type="ORF">LY89DRAFT_735344</name>
</gene>
<dbReference type="EMBL" id="KQ947418">
    <property type="protein sequence ID" value="KUJ15211.1"/>
    <property type="molecule type" value="Genomic_DNA"/>
</dbReference>
<dbReference type="KEGG" id="psco:LY89DRAFT_735344"/>
<dbReference type="AlphaFoldDB" id="A0A194X4V7"/>